<keyword evidence="3" id="KW-1185">Reference proteome</keyword>
<dbReference type="SUPFAM" id="SSF141371">
    <property type="entry name" value="PilZ domain-like"/>
    <property type="match status" value="1"/>
</dbReference>
<dbReference type="AlphaFoldDB" id="A0A3N1PVG7"/>
<dbReference type="Proteomes" id="UP000268033">
    <property type="component" value="Unassembled WGS sequence"/>
</dbReference>
<organism evidence="2 3">
    <name type="scientific">Gallaecimonas pentaromativorans</name>
    <dbReference type="NCBI Taxonomy" id="584787"/>
    <lineage>
        <taxon>Bacteria</taxon>
        <taxon>Pseudomonadati</taxon>
        <taxon>Pseudomonadota</taxon>
        <taxon>Gammaproteobacteria</taxon>
        <taxon>Enterobacterales</taxon>
        <taxon>Gallaecimonadaceae</taxon>
        <taxon>Gallaecimonas</taxon>
    </lineage>
</organism>
<proteinExistence type="predicted"/>
<sequence length="114" mass="12972">MNNLKRRQQLRHPLRHPIPVLVRHRSLRRSDVHVVEGLLLDASEQGMGVLVMEPVELASRCTIEVCDEDKPSRFRGEICYATKTEYGIRLGIELDDDGSARFLGYLGEISAELE</sequence>
<name>A0A3N1PVG7_9GAMM</name>
<protein>
    <submittedName>
        <fullName evidence="2">PilZ domain-containing protein</fullName>
    </submittedName>
</protein>
<comment type="caution">
    <text evidence="2">The sequence shown here is derived from an EMBL/GenBank/DDBJ whole genome shotgun (WGS) entry which is preliminary data.</text>
</comment>
<dbReference type="RefSeq" id="WP_050657357.1">
    <property type="nucleotide sequence ID" value="NZ_JBLXAC010000001.1"/>
</dbReference>
<dbReference type="STRING" id="584787.GCA_001247655_00288"/>
<feature type="domain" description="PilZ" evidence="1">
    <location>
        <begin position="6"/>
        <end position="100"/>
    </location>
</feature>
<evidence type="ECO:0000259" key="1">
    <source>
        <dbReference type="Pfam" id="PF07238"/>
    </source>
</evidence>
<dbReference type="EMBL" id="RJUL01000003">
    <property type="protein sequence ID" value="ROQ28546.1"/>
    <property type="molecule type" value="Genomic_DNA"/>
</dbReference>
<evidence type="ECO:0000313" key="3">
    <source>
        <dbReference type="Proteomes" id="UP000268033"/>
    </source>
</evidence>
<dbReference type="InterPro" id="IPR009875">
    <property type="entry name" value="PilZ_domain"/>
</dbReference>
<reference evidence="2 3" key="1">
    <citation type="submission" date="2018-11" db="EMBL/GenBank/DDBJ databases">
        <title>Genomic Encyclopedia of Type Strains, Phase IV (KMG-IV): sequencing the most valuable type-strain genomes for metagenomic binning, comparative biology and taxonomic classification.</title>
        <authorList>
            <person name="Goeker M."/>
        </authorList>
    </citation>
    <scope>NUCLEOTIDE SEQUENCE [LARGE SCALE GENOMIC DNA]</scope>
    <source>
        <strain evidence="2 3">DSM 21945</strain>
    </source>
</reference>
<evidence type="ECO:0000313" key="2">
    <source>
        <dbReference type="EMBL" id="ROQ28546.1"/>
    </source>
</evidence>
<dbReference type="Pfam" id="PF07238">
    <property type="entry name" value="PilZ"/>
    <property type="match status" value="1"/>
</dbReference>
<dbReference type="GO" id="GO:0035438">
    <property type="term" value="F:cyclic-di-GMP binding"/>
    <property type="evidence" value="ECO:0007669"/>
    <property type="project" value="InterPro"/>
</dbReference>
<gene>
    <name evidence="2" type="ORF">EDC28_103139</name>
</gene>
<accession>A0A3N1PVG7</accession>